<dbReference type="AlphaFoldDB" id="A0AAD5D9Y4"/>
<dbReference type="EMBL" id="JAMZMK010003901">
    <property type="protein sequence ID" value="KAI7754310.1"/>
    <property type="molecule type" value="Genomic_DNA"/>
</dbReference>
<reference evidence="2" key="1">
    <citation type="submission" date="2022-06" db="EMBL/GenBank/DDBJ databases">
        <title>Uncovering the hologenomic basis of an extraordinary plant invasion.</title>
        <authorList>
            <person name="Bieker V.C."/>
            <person name="Martin M.D."/>
            <person name="Gilbert T."/>
            <person name="Hodgins K."/>
            <person name="Battlay P."/>
            <person name="Petersen B."/>
            <person name="Wilson J."/>
        </authorList>
    </citation>
    <scope>NUCLEOTIDE SEQUENCE</scope>
    <source>
        <strain evidence="2">AA19_3_7</strain>
        <tissue evidence="2">Leaf</tissue>
    </source>
</reference>
<evidence type="ECO:0000313" key="3">
    <source>
        <dbReference type="Proteomes" id="UP001206925"/>
    </source>
</evidence>
<feature type="domain" description="Dynamin stalk" evidence="1">
    <location>
        <begin position="3"/>
        <end position="65"/>
    </location>
</feature>
<dbReference type="Proteomes" id="UP001206925">
    <property type="component" value="Unassembled WGS sequence"/>
</dbReference>
<comment type="caution">
    <text evidence="2">The sequence shown here is derived from an EMBL/GenBank/DDBJ whole genome shotgun (WGS) entry which is preliminary data.</text>
</comment>
<feature type="non-terminal residue" evidence="2">
    <location>
        <position position="1"/>
    </location>
</feature>
<dbReference type="Pfam" id="PF01031">
    <property type="entry name" value="Dynamin_M"/>
    <property type="match status" value="1"/>
</dbReference>
<protein>
    <recommendedName>
        <fullName evidence="1">Dynamin stalk domain-containing protein</fullName>
    </recommendedName>
</protein>
<organism evidence="2 3">
    <name type="scientific">Ambrosia artemisiifolia</name>
    <name type="common">Common ragweed</name>
    <dbReference type="NCBI Taxonomy" id="4212"/>
    <lineage>
        <taxon>Eukaryota</taxon>
        <taxon>Viridiplantae</taxon>
        <taxon>Streptophyta</taxon>
        <taxon>Embryophyta</taxon>
        <taxon>Tracheophyta</taxon>
        <taxon>Spermatophyta</taxon>
        <taxon>Magnoliopsida</taxon>
        <taxon>eudicotyledons</taxon>
        <taxon>Gunneridae</taxon>
        <taxon>Pentapetalae</taxon>
        <taxon>asterids</taxon>
        <taxon>campanulids</taxon>
        <taxon>Asterales</taxon>
        <taxon>Asteraceae</taxon>
        <taxon>Asteroideae</taxon>
        <taxon>Heliantheae alliance</taxon>
        <taxon>Heliantheae</taxon>
        <taxon>Ambrosia</taxon>
    </lineage>
</organism>
<name>A0AAD5D9Y4_AMBAR</name>
<dbReference type="Gene3D" id="1.20.120.1240">
    <property type="entry name" value="Dynamin, middle domain"/>
    <property type="match status" value="1"/>
</dbReference>
<dbReference type="InterPro" id="IPR000375">
    <property type="entry name" value="Dynamin_stalk"/>
</dbReference>
<accession>A0AAD5D9Y4</accession>
<proteinExistence type="predicted"/>
<evidence type="ECO:0000259" key="1">
    <source>
        <dbReference type="Pfam" id="PF01031"/>
    </source>
</evidence>
<gene>
    <name evidence="2" type="ORF">M8C21_024826</name>
</gene>
<sequence length="65" mass="6965">MGALLLNILSKYSEAFCSLIEGKNEEMSTSEISGGEVDPCEDLTDDDIRTAIQNATGPRSALFVP</sequence>
<keyword evidence="3" id="KW-1185">Reference proteome</keyword>
<evidence type="ECO:0000313" key="2">
    <source>
        <dbReference type="EMBL" id="KAI7754310.1"/>
    </source>
</evidence>